<feature type="transmembrane region" description="Helical" evidence="1">
    <location>
        <begin position="12"/>
        <end position="33"/>
    </location>
</feature>
<comment type="caution">
    <text evidence="2">The sequence shown here is derived from an EMBL/GenBank/DDBJ whole genome shotgun (WGS) entry which is preliminary data.</text>
</comment>
<dbReference type="Pfam" id="PF10901">
    <property type="entry name" value="DUF2690"/>
    <property type="match status" value="1"/>
</dbReference>
<protein>
    <recommendedName>
        <fullName evidence="4">DUF2690 domain-containing protein</fullName>
    </recommendedName>
</protein>
<keyword evidence="1" id="KW-0472">Membrane</keyword>
<evidence type="ECO:0000313" key="3">
    <source>
        <dbReference type="Proteomes" id="UP000635565"/>
    </source>
</evidence>
<keyword evidence="3" id="KW-1185">Reference proteome</keyword>
<dbReference type="RefSeq" id="WP_201360033.1">
    <property type="nucleotide sequence ID" value="NZ_BNJJ01000001.1"/>
</dbReference>
<evidence type="ECO:0000256" key="1">
    <source>
        <dbReference type="SAM" id="Phobius"/>
    </source>
</evidence>
<gene>
    <name evidence="2" type="ORF">KSZ_03490</name>
</gene>
<evidence type="ECO:0008006" key="4">
    <source>
        <dbReference type="Google" id="ProtNLM"/>
    </source>
</evidence>
<organism evidence="2 3">
    <name type="scientific">Dictyobacter formicarum</name>
    <dbReference type="NCBI Taxonomy" id="2778368"/>
    <lineage>
        <taxon>Bacteria</taxon>
        <taxon>Bacillati</taxon>
        <taxon>Chloroflexota</taxon>
        <taxon>Ktedonobacteria</taxon>
        <taxon>Ktedonobacterales</taxon>
        <taxon>Dictyobacteraceae</taxon>
        <taxon>Dictyobacter</taxon>
    </lineage>
</organism>
<evidence type="ECO:0000313" key="2">
    <source>
        <dbReference type="EMBL" id="GHO82343.1"/>
    </source>
</evidence>
<keyword evidence="1" id="KW-0812">Transmembrane</keyword>
<accession>A0ABQ3V9J6</accession>
<dbReference type="EMBL" id="BNJJ01000001">
    <property type="protein sequence ID" value="GHO82343.1"/>
    <property type="molecule type" value="Genomic_DNA"/>
</dbReference>
<sequence length="195" mass="21119">MIVLKHHHARRTLIILGSSLVTTLILIAGTIAIHNQELAPLLNTVHAAVTSVATTCATTRGTQQALCEHKDPIAQGCVIDAESLDLQTVFQDTQQTKPLGDVELRYSPSCKTYWVRTTAFVTRMGVLKAIHAVILFHNHTTEDITGTPKFAGTPFAYAAWTDMTTMPSSPHAGSGSFDLIGQSRSLTAFVQAHNK</sequence>
<name>A0ABQ3V9J6_9CHLR</name>
<reference evidence="2 3" key="1">
    <citation type="journal article" date="2021" name="Int. J. Syst. Evol. Microbiol.">
        <title>Reticulibacter mediterranei gen. nov., sp. nov., within the new family Reticulibacteraceae fam. nov., and Ktedonospora formicarum gen. nov., sp. nov., Ktedonobacter robiniae sp. nov., Dictyobacter formicarum sp. nov. and Dictyobacter arantiisoli sp. nov., belonging to the class Ktedonobacteria.</title>
        <authorList>
            <person name="Yabe S."/>
            <person name="Zheng Y."/>
            <person name="Wang C.M."/>
            <person name="Sakai Y."/>
            <person name="Abe K."/>
            <person name="Yokota A."/>
            <person name="Donadio S."/>
            <person name="Cavaletti L."/>
            <person name="Monciardini P."/>
        </authorList>
    </citation>
    <scope>NUCLEOTIDE SEQUENCE [LARGE SCALE GENOMIC DNA]</scope>
    <source>
        <strain evidence="2 3">SOSP1-9</strain>
    </source>
</reference>
<dbReference type="InterPro" id="IPR021224">
    <property type="entry name" value="DUF2690"/>
</dbReference>
<dbReference type="Proteomes" id="UP000635565">
    <property type="component" value="Unassembled WGS sequence"/>
</dbReference>
<proteinExistence type="predicted"/>
<keyword evidence="1" id="KW-1133">Transmembrane helix</keyword>